<reference evidence="4 6" key="2">
    <citation type="journal article" date="2015" name="Genome Announc.">
        <title>Expanding the biotechnology potential of lactobacilli through comparative genomics of 213 strains and associated genera.</title>
        <authorList>
            <person name="Sun Z."/>
            <person name="Harris H.M."/>
            <person name="McCann A."/>
            <person name="Guo C."/>
            <person name="Argimon S."/>
            <person name="Zhang W."/>
            <person name="Yang X."/>
            <person name="Jeffery I.B."/>
            <person name="Cooney J.C."/>
            <person name="Kagawa T.F."/>
            <person name="Liu W."/>
            <person name="Song Y."/>
            <person name="Salvetti E."/>
            <person name="Wrobel A."/>
            <person name="Rasinkangas P."/>
            <person name="Parkhill J."/>
            <person name="Rea M.C."/>
            <person name="O'Sullivan O."/>
            <person name="Ritari J."/>
            <person name="Douillard F.P."/>
            <person name="Paul Ross R."/>
            <person name="Yang R."/>
            <person name="Briner A.E."/>
            <person name="Felis G.E."/>
            <person name="de Vos W.M."/>
            <person name="Barrangou R."/>
            <person name="Klaenhammer T.R."/>
            <person name="Caufield P.W."/>
            <person name="Cui Y."/>
            <person name="Zhang H."/>
            <person name="O'Toole P.W."/>
        </authorList>
    </citation>
    <scope>NUCLEOTIDE SEQUENCE [LARGE SCALE GENOMIC DNA]</scope>
    <source>
        <strain evidence="4 6">DSM 18382</strain>
    </source>
</reference>
<dbReference type="InterPro" id="IPR010095">
    <property type="entry name" value="Cas12f1-like_TNB"/>
</dbReference>
<name>X0PAC0_9LACO</name>
<dbReference type="Proteomes" id="UP000019488">
    <property type="component" value="Unassembled WGS sequence"/>
</dbReference>
<dbReference type="STRING" id="1423743.FD41_GL001914"/>
<dbReference type="AlphaFoldDB" id="X0PAC0"/>
<evidence type="ECO:0000256" key="1">
    <source>
        <dbReference type="ARBA" id="ARBA00023125"/>
    </source>
</evidence>
<dbReference type="EMBL" id="BAKI01000009">
    <property type="protein sequence ID" value="GAF36233.1"/>
    <property type="molecule type" value="Genomic_DNA"/>
</dbReference>
<keyword evidence="6" id="KW-1185">Reference proteome</keyword>
<comment type="caution">
    <text evidence="3">The sequence shown here is derived from an EMBL/GenBank/DDBJ whole genome shotgun (WGS) entry which is preliminary data.</text>
</comment>
<evidence type="ECO:0000313" key="5">
    <source>
        <dbReference type="Proteomes" id="UP000019488"/>
    </source>
</evidence>
<evidence type="ECO:0000313" key="3">
    <source>
        <dbReference type="EMBL" id="GAF36233.1"/>
    </source>
</evidence>
<dbReference type="PATRIC" id="fig|1423743.5.peg.1972"/>
<keyword evidence="1" id="KW-0238">DNA-binding</keyword>
<evidence type="ECO:0000259" key="2">
    <source>
        <dbReference type="Pfam" id="PF07282"/>
    </source>
</evidence>
<evidence type="ECO:0000313" key="4">
    <source>
        <dbReference type="EMBL" id="KRM10889.1"/>
    </source>
</evidence>
<dbReference type="Pfam" id="PF07282">
    <property type="entry name" value="Cas12f1-like_TNB"/>
    <property type="match status" value="1"/>
</dbReference>
<proteinExistence type="predicted"/>
<dbReference type="Proteomes" id="UP000051966">
    <property type="component" value="Unassembled WGS sequence"/>
</dbReference>
<evidence type="ECO:0000313" key="6">
    <source>
        <dbReference type="Proteomes" id="UP000051966"/>
    </source>
</evidence>
<dbReference type="eggNOG" id="COG0675">
    <property type="taxonomic scope" value="Bacteria"/>
</dbReference>
<accession>X0PAC0</accession>
<dbReference type="EMBL" id="AZFY01000027">
    <property type="protein sequence ID" value="KRM10889.1"/>
    <property type="molecule type" value="Genomic_DNA"/>
</dbReference>
<reference evidence="3" key="1">
    <citation type="journal article" date="2014" name="Genome Announc.">
        <title>Draft Genome Sequences of Two Lactobacillus Strains, L. farraginis JCM 14108T and L. composti JCM 14202T, Isolated from Compost of Distilled Shochu Residue.</title>
        <authorList>
            <person name="Yuki M."/>
            <person name="Oshima K."/>
            <person name="Suda W."/>
            <person name="Kitahara M."/>
            <person name="Kitamura K."/>
            <person name="Iida T."/>
            <person name="Hattori M."/>
            <person name="Ohkuma M."/>
        </authorList>
    </citation>
    <scope>NUCLEOTIDE SEQUENCE [LARGE SCALE GENOMIC DNA]</scope>
    <source>
        <strain evidence="3">JCM 14108</strain>
    </source>
</reference>
<dbReference type="GO" id="GO:0003677">
    <property type="term" value="F:DNA binding"/>
    <property type="evidence" value="ECO:0007669"/>
    <property type="project" value="UniProtKB-KW"/>
</dbReference>
<protein>
    <submittedName>
        <fullName evidence="3">Mobile element protein</fullName>
    </submittedName>
</protein>
<organism evidence="3 5">
    <name type="scientific">Lentilactobacillus farraginis DSM 18382 = JCM 14108</name>
    <dbReference type="NCBI Taxonomy" id="1423743"/>
    <lineage>
        <taxon>Bacteria</taxon>
        <taxon>Bacillati</taxon>
        <taxon>Bacillota</taxon>
        <taxon>Bacilli</taxon>
        <taxon>Lactobacillales</taxon>
        <taxon>Lactobacillaceae</taxon>
        <taxon>Lentilactobacillus</taxon>
    </lineage>
</organism>
<gene>
    <name evidence="4" type="ORF">FD41_GL001914</name>
    <name evidence="3" type="ORF">JCM14108_1189</name>
</gene>
<feature type="domain" description="Cas12f1-like TNB" evidence="2">
    <location>
        <begin position="3"/>
        <end position="48"/>
    </location>
</feature>
<sequence>MVISAKNTSQICSACGNHDGSKPLTIREWTCHKCQTHHNRDINAAVNILKRGLKATG</sequence>